<comment type="caution">
    <text evidence="1">The sequence shown here is derived from an EMBL/GenBank/DDBJ whole genome shotgun (WGS) entry which is preliminary data.</text>
</comment>
<dbReference type="RefSeq" id="WP_106525474.1">
    <property type="nucleotide sequence ID" value="NZ_PYGD01000019.1"/>
</dbReference>
<sequence>MKKVQFKYDFLLFLYAYLRQMDLSLDRSRWEGLSDLRVYYKTQLSPQTVTESLIRQSGIRLSENLSSYFPKPMDIKKRRILGVYNHYLSRKHFLKEDEITYCCELLNQFSELLLSNVDQYDTRVEKLRNEISSFNYNLIESKLLGKDVALATSVEHYLQNVKVIPITEFLKGIDL</sequence>
<reference evidence="1 2" key="1">
    <citation type="submission" date="2018-03" db="EMBL/GenBank/DDBJ databases">
        <title>Genomic Encyclopedia of Type Strains, Phase III (KMG-III): the genomes of soil and plant-associated and newly described type strains.</title>
        <authorList>
            <person name="Whitman W."/>
        </authorList>
    </citation>
    <scope>NUCLEOTIDE SEQUENCE [LARGE SCALE GENOMIC DNA]</scope>
    <source>
        <strain evidence="1 2">CGMCC 1.12700</strain>
    </source>
</reference>
<evidence type="ECO:0000313" key="1">
    <source>
        <dbReference type="EMBL" id="PSK86882.1"/>
    </source>
</evidence>
<organism evidence="1 2">
    <name type="scientific">Taibaiella chishuiensis</name>
    <dbReference type="NCBI Taxonomy" id="1434707"/>
    <lineage>
        <taxon>Bacteria</taxon>
        <taxon>Pseudomonadati</taxon>
        <taxon>Bacteroidota</taxon>
        <taxon>Chitinophagia</taxon>
        <taxon>Chitinophagales</taxon>
        <taxon>Chitinophagaceae</taxon>
        <taxon>Taibaiella</taxon>
    </lineage>
</organism>
<proteinExistence type="predicted"/>
<dbReference type="AlphaFoldDB" id="A0A2P8CPK7"/>
<evidence type="ECO:0000313" key="2">
    <source>
        <dbReference type="Proteomes" id="UP000240572"/>
    </source>
</evidence>
<name>A0A2P8CPK7_9BACT</name>
<dbReference type="EMBL" id="PYGD01000019">
    <property type="protein sequence ID" value="PSK86882.1"/>
    <property type="molecule type" value="Genomic_DNA"/>
</dbReference>
<accession>A0A2P8CPK7</accession>
<gene>
    <name evidence="1" type="ORF">B0I18_1198</name>
</gene>
<protein>
    <submittedName>
        <fullName evidence="1">Uncharacterized protein</fullName>
    </submittedName>
</protein>
<dbReference type="Proteomes" id="UP000240572">
    <property type="component" value="Unassembled WGS sequence"/>
</dbReference>
<dbReference type="OrthoDB" id="657665at2"/>
<keyword evidence="2" id="KW-1185">Reference proteome</keyword>